<accession>A0ABY6HU19</accession>
<dbReference type="Pfam" id="PF00005">
    <property type="entry name" value="ABC_tran"/>
    <property type="match status" value="2"/>
</dbReference>
<evidence type="ECO:0000259" key="4">
    <source>
        <dbReference type="PROSITE" id="PS50893"/>
    </source>
</evidence>
<dbReference type="InterPro" id="IPR027417">
    <property type="entry name" value="P-loop_NTPase"/>
</dbReference>
<dbReference type="Pfam" id="PF08352">
    <property type="entry name" value="oligo_HPY"/>
    <property type="match status" value="1"/>
</dbReference>
<gene>
    <name evidence="5" type="ORF">NEF87_002324</name>
</gene>
<protein>
    <submittedName>
        <fullName evidence="5">Vitamin B12 import ATP-binding protein BtuD</fullName>
    </submittedName>
</protein>
<proteinExistence type="predicted"/>
<keyword evidence="3 5" id="KW-0067">ATP-binding</keyword>
<keyword evidence="6" id="KW-1185">Reference proteome</keyword>
<feature type="domain" description="ABC transporter" evidence="4">
    <location>
        <begin position="3"/>
        <end position="446"/>
    </location>
</feature>
<dbReference type="InterPro" id="IPR013563">
    <property type="entry name" value="Oligopep_ABC_C"/>
</dbReference>
<evidence type="ECO:0000313" key="6">
    <source>
        <dbReference type="Proteomes" id="UP001208689"/>
    </source>
</evidence>
<evidence type="ECO:0000256" key="3">
    <source>
        <dbReference type="ARBA" id="ARBA00022840"/>
    </source>
</evidence>
<dbReference type="EMBL" id="CP104013">
    <property type="protein sequence ID" value="UYP46039.1"/>
    <property type="molecule type" value="Genomic_DNA"/>
</dbReference>
<keyword evidence="1" id="KW-0813">Transport</keyword>
<dbReference type="InterPro" id="IPR003593">
    <property type="entry name" value="AAA+_ATPase"/>
</dbReference>
<dbReference type="SMART" id="SM00382">
    <property type="entry name" value="AAA"/>
    <property type="match status" value="1"/>
</dbReference>
<dbReference type="InterPro" id="IPR003439">
    <property type="entry name" value="ABC_transporter-like_ATP-bd"/>
</dbReference>
<dbReference type="GO" id="GO:0005524">
    <property type="term" value="F:ATP binding"/>
    <property type="evidence" value="ECO:0007669"/>
    <property type="project" value="UniProtKB-KW"/>
</dbReference>
<dbReference type="Proteomes" id="UP001208689">
    <property type="component" value="Chromosome"/>
</dbReference>
<evidence type="ECO:0000256" key="2">
    <source>
        <dbReference type="ARBA" id="ARBA00022741"/>
    </source>
</evidence>
<keyword evidence="2" id="KW-0547">Nucleotide-binding</keyword>
<dbReference type="PANTHER" id="PTHR43067">
    <property type="entry name" value="OLIGOPEPTIDE/DIPEPTIDE ABC TRANSPORTER, ATPASE SUBUNIT"/>
    <property type="match status" value="1"/>
</dbReference>
<sequence length="525" mass="59549">MVQEILNVNKLVGCYKGSFGKVYAVNDVSFKVKSGEVIGIAGESGSGKSTLAELVSGMPRPLLHCDSGLIEVKGYDIYRIDQNILRSEVLSQIIGYAPQASMNSLNPVLKVKRFLLDVMKQRTAQQLGLGRKIRLSNMLILEGIKNKDAIGIQDSEIHNFIELFLRYSQIAKNPTYEFSLFLTKIFEKDLDFHSFKIMKDKVPSHIQNKMAMKINLEEDEELSAFLTNLIKTTNATVIHDLLLNSINNLKQWEIEEDFIKMLHISINRKIYKKLQPAIDPMLKMVFANQDIVRINPNWGILFPESISGLPPHTLKSDEEVLQEAIIHLEKLGLDPKVLDLYPHELSGGMKQRTVIAISTLWNPKLLIVDEPTSALDVSTQKKLLDLFVQLKQDKIVESMLFISHDIPTLRQLCTRCIIMYGGEIVEDADMDTIINNPKHPYSQALIGAIVSFNPDGSTEKELSRIEGRPPDLRDPPSGCRFHPRCPKVMDICREKIPNSYYPNGKDHPVKCWLYDDQLEVKLEEA</sequence>
<dbReference type="SUPFAM" id="SSF52540">
    <property type="entry name" value="P-loop containing nucleoside triphosphate hydrolases"/>
    <property type="match status" value="1"/>
</dbReference>
<reference evidence="5" key="1">
    <citation type="submission" date="2022-09" db="EMBL/GenBank/DDBJ databases">
        <title>Actin cytoskeleton and complex cell architecture in an #Asgard archaeon.</title>
        <authorList>
            <person name="Ponce Toledo R.I."/>
            <person name="Schleper C."/>
            <person name="Rodrigues Oliveira T."/>
            <person name="Wollweber F."/>
            <person name="Xu J."/>
            <person name="Rittmann S."/>
            <person name="Klingl A."/>
            <person name="Pilhofer M."/>
        </authorList>
    </citation>
    <scope>NUCLEOTIDE SEQUENCE</scope>
    <source>
        <strain evidence="5">B-35</strain>
    </source>
</reference>
<dbReference type="Gene3D" id="3.40.50.300">
    <property type="entry name" value="P-loop containing nucleotide triphosphate hydrolases"/>
    <property type="match status" value="2"/>
</dbReference>
<name>A0ABY6HU19_9ARCH</name>
<dbReference type="NCBIfam" id="TIGR01727">
    <property type="entry name" value="oligo_HPY"/>
    <property type="match status" value="1"/>
</dbReference>
<dbReference type="PANTHER" id="PTHR43067:SF3">
    <property type="entry name" value="MALTOSE ABC TRANSPORTER, ATP-BINDING PROTEIN"/>
    <property type="match status" value="1"/>
</dbReference>
<organism evidence="5 6">
    <name type="scientific">Candidatus Lokiarchaeum ossiferum</name>
    <dbReference type="NCBI Taxonomy" id="2951803"/>
    <lineage>
        <taxon>Archaea</taxon>
        <taxon>Promethearchaeati</taxon>
        <taxon>Promethearchaeota</taxon>
        <taxon>Promethearchaeia</taxon>
        <taxon>Promethearchaeales</taxon>
        <taxon>Promethearchaeaceae</taxon>
        <taxon>Candidatus Lokiarchaeum</taxon>
    </lineage>
</organism>
<evidence type="ECO:0000313" key="5">
    <source>
        <dbReference type="EMBL" id="UYP46039.1"/>
    </source>
</evidence>
<evidence type="ECO:0000256" key="1">
    <source>
        <dbReference type="ARBA" id="ARBA00022448"/>
    </source>
</evidence>
<dbReference type="PROSITE" id="PS50893">
    <property type="entry name" value="ABC_TRANSPORTER_2"/>
    <property type="match status" value="1"/>
</dbReference>